<dbReference type="InterPro" id="IPR027417">
    <property type="entry name" value="P-loop_NTPase"/>
</dbReference>
<dbReference type="GO" id="GO:0004386">
    <property type="term" value="F:helicase activity"/>
    <property type="evidence" value="ECO:0007669"/>
    <property type="project" value="UniProtKB-KW"/>
</dbReference>
<evidence type="ECO:0000313" key="4">
    <source>
        <dbReference type="EMBL" id="RSL77738.1"/>
    </source>
</evidence>
<keyword evidence="2" id="KW-0067">ATP-binding</keyword>
<dbReference type="PROSITE" id="PS51192">
    <property type="entry name" value="HELICASE_ATP_BIND_1"/>
    <property type="match status" value="1"/>
</dbReference>
<feature type="non-terminal residue" evidence="4">
    <location>
        <position position="347"/>
    </location>
</feature>
<dbReference type="AlphaFoldDB" id="A0A428RJR1"/>
<dbReference type="Pfam" id="PF00270">
    <property type="entry name" value="DEAD"/>
    <property type="match status" value="1"/>
</dbReference>
<keyword evidence="2" id="KW-0547">Nucleotide-binding</keyword>
<gene>
    <name evidence="4" type="ORF">CDV31_017312</name>
</gene>
<evidence type="ECO:0000313" key="5">
    <source>
        <dbReference type="Proteomes" id="UP000288429"/>
    </source>
</evidence>
<dbReference type="InterPro" id="IPR052431">
    <property type="entry name" value="SKI2_subfamily_helicases"/>
</dbReference>
<dbReference type="GO" id="GO:0005737">
    <property type="term" value="C:cytoplasm"/>
    <property type="evidence" value="ECO:0007669"/>
    <property type="project" value="TreeGrafter"/>
</dbReference>
<dbReference type="PANTHER" id="PTHR44533">
    <property type="entry name" value="DEAD/H RNA HELICASE, PUTATIVE-RELATED"/>
    <property type="match status" value="1"/>
</dbReference>
<evidence type="ECO:0000256" key="2">
    <source>
        <dbReference type="ARBA" id="ARBA00022806"/>
    </source>
</evidence>
<accession>A0A428RJR1</accession>
<dbReference type="GO" id="GO:0016787">
    <property type="term" value="F:hydrolase activity"/>
    <property type="evidence" value="ECO:0007669"/>
    <property type="project" value="UniProtKB-KW"/>
</dbReference>
<comment type="caution">
    <text evidence="4">The sequence shown here is derived from an EMBL/GenBank/DDBJ whole genome shotgun (WGS) entry which is preliminary data.</text>
</comment>
<dbReference type="GO" id="GO:0003676">
    <property type="term" value="F:nucleic acid binding"/>
    <property type="evidence" value="ECO:0007669"/>
    <property type="project" value="InterPro"/>
</dbReference>
<dbReference type="Gene3D" id="3.40.50.300">
    <property type="entry name" value="P-loop containing nucleotide triphosphate hydrolases"/>
    <property type="match status" value="1"/>
</dbReference>
<evidence type="ECO:0000259" key="3">
    <source>
        <dbReference type="PROSITE" id="PS51192"/>
    </source>
</evidence>
<keyword evidence="1" id="KW-0378">Hydrolase</keyword>
<evidence type="ECO:0000256" key="1">
    <source>
        <dbReference type="ARBA" id="ARBA00022801"/>
    </source>
</evidence>
<dbReference type="Proteomes" id="UP000288429">
    <property type="component" value="Unassembled WGS sequence"/>
</dbReference>
<name>A0A428RJR1_9HYPO</name>
<feature type="domain" description="Helicase ATP-binding" evidence="3">
    <location>
        <begin position="278"/>
        <end position="347"/>
    </location>
</feature>
<dbReference type="InterPro" id="IPR011545">
    <property type="entry name" value="DEAD/DEAH_box_helicase_dom"/>
</dbReference>
<dbReference type="PANTHER" id="PTHR44533:SF4">
    <property type="entry name" value="DEAD_H RNA HELICASE, PUTATIVE-RELATED"/>
    <property type="match status" value="1"/>
</dbReference>
<reference evidence="4 5" key="1">
    <citation type="submission" date="2017-06" db="EMBL/GenBank/DDBJ databases">
        <title>Cmopartive genomic analysis of Ambrosia Fusariam Clade fungi.</title>
        <authorList>
            <person name="Stajich J.E."/>
            <person name="Carrillo J."/>
            <person name="Kijimoto T."/>
            <person name="Eskalen A."/>
            <person name="O'Donnell K."/>
            <person name="Kasson M."/>
        </authorList>
    </citation>
    <scope>NUCLEOTIDE SEQUENCE [LARGE SCALE GENOMIC DNA]</scope>
    <source>
        <strain evidence="4 5">NRRL 20438</strain>
    </source>
</reference>
<dbReference type="GO" id="GO:0005524">
    <property type="term" value="F:ATP binding"/>
    <property type="evidence" value="ECO:0007669"/>
    <property type="project" value="InterPro"/>
</dbReference>
<dbReference type="SUPFAM" id="SSF52540">
    <property type="entry name" value="P-loop containing nucleoside triphosphate hydrolases"/>
    <property type="match status" value="1"/>
</dbReference>
<dbReference type="InterPro" id="IPR014001">
    <property type="entry name" value="Helicase_ATP-bd"/>
</dbReference>
<keyword evidence="2" id="KW-0347">Helicase</keyword>
<keyword evidence="5" id="KW-1185">Reference proteome</keyword>
<proteinExistence type="predicted"/>
<dbReference type="EMBL" id="NIZV01001071">
    <property type="protein sequence ID" value="RSL77738.1"/>
    <property type="molecule type" value="Genomic_DNA"/>
</dbReference>
<sequence>MRVEVPPWAEKLRQKRHQKLMADVTLYAASLTSSTGKVFDRETIVVNSCPQHKSACVVPKASSGNSNQNGRGSKLSVVRGKERALLVSQQLMEKKAQAKGRDVLRLWSEKCTEFENSNDLVICYLKAQEFQRPRSPGSHPKVRPEVCLYLCHVLAKIWVHTCNNADEHSPEGLYLVSMMWNWLQAISRSGNCTPNIAKTAREMAVALSMSQLNIVENEPRRKLPFSVMPGLLKNVPKQVHDHRILQLEHGGPYMDRQFNSQPDARVSFEPDAWQRDVLDSIDANESLLVFAPTSAGKTFISFYVMKKILEESDDGVLVYVAPTKALVNQIAAEIEARFSKQYKNQQG</sequence>
<protein>
    <recommendedName>
        <fullName evidence="3">Helicase ATP-binding domain-containing protein</fullName>
    </recommendedName>
</protein>
<organism evidence="4 5">
    <name type="scientific">Fusarium ambrosium</name>
    <dbReference type="NCBI Taxonomy" id="131363"/>
    <lineage>
        <taxon>Eukaryota</taxon>
        <taxon>Fungi</taxon>
        <taxon>Dikarya</taxon>
        <taxon>Ascomycota</taxon>
        <taxon>Pezizomycotina</taxon>
        <taxon>Sordariomycetes</taxon>
        <taxon>Hypocreomycetidae</taxon>
        <taxon>Hypocreales</taxon>
        <taxon>Nectriaceae</taxon>
        <taxon>Fusarium</taxon>
        <taxon>Fusarium solani species complex</taxon>
    </lineage>
</organism>